<protein>
    <submittedName>
        <fullName evidence="1">Uncharacterized protein</fullName>
    </submittedName>
</protein>
<reference evidence="1 2" key="2">
    <citation type="submission" date="2009-02" db="EMBL/GenBank/DDBJ databases">
        <title>Draft genome sequence of Eubacterium hallii (DSM 3353).</title>
        <authorList>
            <person name="Sudarsanam P."/>
            <person name="Ley R."/>
            <person name="Guruge J."/>
            <person name="Turnbaugh P.J."/>
            <person name="Mahowald M."/>
            <person name="Liep D."/>
            <person name="Gordon J."/>
        </authorList>
    </citation>
    <scope>NUCLEOTIDE SEQUENCE [LARGE SCALE GENOMIC DNA]</scope>
    <source>
        <strain evidence="1 2">DSM 3353</strain>
    </source>
</reference>
<accession>C0EXC0</accession>
<organism evidence="1 2">
    <name type="scientific">Anaerobutyricum hallii DSM 3353</name>
    <dbReference type="NCBI Taxonomy" id="411469"/>
    <lineage>
        <taxon>Bacteria</taxon>
        <taxon>Bacillati</taxon>
        <taxon>Bacillota</taxon>
        <taxon>Clostridia</taxon>
        <taxon>Lachnospirales</taxon>
        <taxon>Lachnospiraceae</taxon>
        <taxon>Anaerobutyricum</taxon>
    </lineage>
</organism>
<comment type="caution">
    <text evidence="1">The sequence shown here is derived from an EMBL/GenBank/DDBJ whole genome shotgun (WGS) entry which is preliminary data.</text>
</comment>
<name>C0EXC0_9FIRM</name>
<evidence type="ECO:0000313" key="2">
    <source>
        <dbReference type="Proteomes" id="UP000003174"/>
    </source>
</evidence>
<dbReference type="Proteomes" id="UP000003174">
    <property type="component" value="Unassembled WGS sequence"/>
</dbReference>
<dbReference type="EMBL" id="ACEP01000093">
    <property type="protein sequence ID" value="EEG36061.1"/>
    <property type="molecule type" value="Genomic_DNA"/>
</dbReference>
<dbReference type="AlphaFoldDB" id="C0EXC0"/>
<evidence type="ECO:0000313" key="1">
    <source>
        <dbReference type="EMBL" id="EEG36061.1"/>
    </source>
</evidence>
<reference evidence="1 2" key="1">
    <citation type="submission" date="2009-01" db="EMBL/GenBank/DDBJ databases">
        <authorList>
            <person name="Fulton L."/>
            <person name="Clifton S."/>
            <person name="Fulton B."/>
            <person name="Xu J."/>
            <person name="Minx P."/>
            <person name="Pepin K.H."/>
            <person name="Johnson M."/>
            <person name="Bhonagiri V."/>
            <person name="Nash W.E."/>
            <person name="Mardis E.R."/>
            <person name="Wilson R.K."/>
        </authorList>
    </citation>
    <scope>NUCLEOTIDE SEQUENCE [LARGE SCALE GENOMIC DNA]</scope>
    <source>
        <strain evidence="1 2">DSM 3353</strain>
    </source>
</reference>
<sequence length="39" mass="4843">MFFSNYFIDSFKIKFTAFLVAVSFLHKKYFYKYKIGVFR</sequence>
<proteinExistence type="predicted"/>
<gene>
    <name evidence="1" type="ORF">EUBHAL_02061</name>
</gene>